<evidence type="ECO:0000313" key="2">
    <source>
        <dbReference type="Proteomes" id="UP000324832"/>
    </source>
</evidence>
<reference evidence="1 2" key="1">
    <citation type="submission" date="2017-07" db="EMBL/GenBank/DDBJ databases">
        <authorList>
            <person name="Talla V."/>
            <person name="Backstrom N."/>
        </authorList>
    </citation>
    <scope>NUCLEOTIDE SEQUENCE [LARGE SCALE GENOMIC DNA]</scope>
</reference>
<gene>
    <name evidence="1" type="ORF">LSINAPIS_LOCUS7389</name>
</gene>
<evidence type="ECO:0000313" key="1">
    <source>
        <dbReference type="EMBL" id="VVC95746.1"/>
    </source>
</evidence>
<protein>
    <submittedName>
        <fullName evidence="1">Uncharacterized protein</fullName>
    </submittedName>
</protein>
<dbReference type="Proteomes" id="UP000324832">
    <property type="component" value="Unassembled WGS sequence"/>
</dbReference>
<organism evidence="1 2">
    <name type="scientific">Leptidea sinapis</name>
    <dbReference type="NCBI Taxonomy" id="189913"/>
    <lineage>
        <taxon>Eukaryota</taxon>
        <taxon>Metazoa</taxon>
        <taxon>Ecdysozoa</taxon>
        <taxon>Arthropoda</taxon>
        <taxon>Hexapoda</taxon>
        <taxon>Insecta</taxon>
        <taxon>Pterygota</taxon>
        <taxon>Neoptera</taxon>
        <taxon>Endopterygota</taxon>
        <taxon>Lepidoptera</taxon>
        <taxon>Glossata</taxon>
        <taxon>Ditrysia</taxon>
        <taxon>Papilionoidea</taxon>
        <taxon>Pieridae</taxon>
        <taxon>Dismorphiinae</taxon>
        <taxon>Leptidea</taxon>
    </lineage>
</organism>
<feature type="non-terminal residue" evidence="1">
    <location>
        <position position="1"/>
    </location>
</feature>
<dbReference type="AlphaFoldDB" id="A0A5E4QBU7"/>
<name>A0A5E4QBU7_9NEOP</name>
<proteinExistence type="predicted"/>
<accession>A0A5E4QBU7</accession>
<keyword evidence="2" id="KW-1185">Reference proteome</keyword>
<sequence length="37" mass="4747">TEPNIRYITKTTFTDQLQLLHKYFLICYFYYFVMFKR</sequence>
<dbReference type="EMBL" id="FZQP02002448">
    <property type="protein sequence ID" value="VVC95746.1"/>
    <property type="molecule type" value="Genomic_DNA"/>
</dbReference>